<evidence type="ECO:0000256" key="4">
    <source>
        <dbReference type="ARBA" id="ARBA00023002"/>
    </source>
</evidence>
<dbReference type="SUPFAM" id="SSF51905">
    <property type="entry name" value="FAD/NAD(P)-binding domain"/>
    <property type="match status" value="1"/>
</dbReference>
<dbReference type="InterPro" id="IPR050493">
    <property type="entry name" value="FAD-dep_Monooxygenase_BioMet"/>
</dbReference>
<evidence type="ECO:0000259" key="6">
    <source>
        <dbReference type="Pfam" id="PF01494"/>
    </source>
</evidence>
<gene>
    <name evidence="7" type="ORF">PENVUL_c043G07192</name>
</gene>
<proteinExistence type="inferred from homology"/>
<comment type="similarity">
    <text evidence="1">Belongs to the paxM FAD-dependent monooxygenase family.</text>
</comment>
<evidence type="ECO:0000256" key="5">
    <source>
        <dbReference type="ARBA" id="ARBA00023033"/>
    </source>
</evidence>
<keyword evidence="2" id="KW-0285">Flavoprotein</keyword>
<keyword evidence="4" id="KW-0560">Oxidoreductase</keyword>
<sequence>MTVTQGVGPNEAAAPGSSGIKVIIVGLGIAGLVAAIECHYKGHVVVGLERSPEIRVLGDSIALGSNATKVLQNWSDGQVLHQLVSQSDDVAAIEILDPAGKLYALDSMDGYGVGEGMIIHRGTLIHRLYEHSKALGIDLRFGSAVTEYWEDEHQAGVTVNGEKRIAADCVIGADGVHSKTRDYVLGYQITPQPSGLAAFRACFSASLLADDPEAQWILEEAGVQDRMRRYITTGGLGLTLATGKRGQNVIWQVWHRNHEKSDESWENVTDARVEDALALLKDWPAYSRVAAVLRHTPSEKLADYKIISRDPLPTWSSQNGRIMVIGDAAHAMSAIVGQGGGQSVEDAATLAICLELAGKQRVKLALQVVEKIRYQRTSIIQESGNAIYSQMRDPDWEAIEKNPSIMKFPRPAWIFGYDVRHDVYEQFPAAMSAVQDVTGYRPKNIPSDSKYEVAFDYKKSVEA</sequence>
<evidence type="ECO:0000313" key="8">
    <source>
        <dbReference type="Proteomes" id="UP000191518"/>
    </source>
</evidence>
<dbReference type="Proteomes" id="UP000191518">
    <property type="component" value="Unassembled WGS sequence"/>
</dbReference>
<evidence type="ECO:0000256" key="1">
    <source>
        <dbReference type="ARBA" id="ARBA00007992"/>
    </source>
</evidence>
<comment type="caution">
    <text evidence="7">The sequence shown here is derived from an EMBL/GenBank/DDBJ whole genome shotgun (WGS) entry which is preliminary data.</text>
</comment>
<dbReference type="InterPro" id="IPR036188">
    <property type="entry name" value="FAD/NAD-bd_sf"/>
</dbReference>
<dbReference type="PANTHER" id="PTHR13789">
    <property type="entry name" value="MONOOXYGENASE"/>
    <property type="match status" value="1"/>
</dbReference>
<evidence type="ECO:0000256" key="2">
    <source>
        <dbReference type="ARBA" id="ARBA00022630"/>
    </source>
</evidence>
<dbReference type="PANTHER" id="PTHR13789:SF236">
    <property type="entry name" value="MONOOXYGENASE, PUTATIVE (AFU_ORTHOLOGUE AFUA_6G12060)-RELATED"/>
    <property type="match status" value="1"/>
</dbReference>
<dbReference type="STRING" id="29845.A0A1V6RI02"/>
<organism evidence="7 8">
    <name type="scientific">Penicillium vulpinum</name>
    <dbReference type="NCBI Taxonomy" id="29845"/>
    <lineage>
        <taxon>Eukaryota</taxon>
        <taxon>Fungi</taxon>
        <taxon>Dikarya</taxon>
        <taxon>Ascomycota</taxon>
        <taxon>Pezizomycotina</taxon>
        <taxon>Eurotiomycetes</taxon>
        <taxon>Eurotiomycetidae</taxon>
        <taxon>Eurotiales</taxon>
        <taxon>Aspergillaceae</taxon>
        <taxon>Penicillium</taxon>
    </lineage>
</organism>
<dbReference type="GO" id="GO:0071949">
    <property type="term" value="F:FAD binding"/>
    <property type="evidence" value="ECO:0007669"/>
    <property type="project" value="InterPro"/>
</dbReference>
<evidence type="ECO:0000256" key="3">
    <source>
        <dbReference type="ARBA" id="ARBA00022827"/>
    </source>
</evidence>
<feature type="domain" description="FAD-binding" evidence="6">
    <location>
        <begin position="21"/>
        <end position="355"/>
    </location>
</feature>
<accession>A0A1V6RI02</accession>
<dbReference type="AlphaFoldDB" id="A0A1V6RI02"/>
<protein>
    <recommendedName>
        <fullName evidence="6">FAD-binding domain-containing protein</fullName>
    </recommendedName>
</protein>
<keyword evidence="3" id="KW-0274">FAD</keyword>
<evidence type="ECO:0000313" key="7">
    <source>
        <dbReference type="EMBL" id="OQE01246.1"/>
    </source>
</evidence>
<dbReference type="GO" id="GO:0004497">
    <property type="term" value="F:monooxygenase activity"/>
    <property type="evidence" value="ECO:0007669"/>
    <property type="project" value="UniProtKB-KW"/>
</dbReference>
<dbReference type="InterPro" id="IPR002938">
    <property type="entry name" value="FAD-bd"/>
</dbReference>
<reference evidence="8" key="1">
    <citation type="journal article" date="2017" name="Nat. Microbiol.">
        <title>Global analysis of biosynthetic gene clusters reveals vast potential of secondary metabolite production in Penicillium species.</title>
        <authorList>
            <person name="Nielsen J.C."/>
            <person name="Grijseels S."/>
            <person name="Prigent S."/>
            <person name="Ji B."/>
            <person name="Dainat J."/>
            <person name="Nielsen K.F."/>
            <person name="Frisvad J.C."/>
            <person name="Workman M."/>
            <person name="Nielsen J."/>
        </authorList>
    </citation>
    <scope>NUCLEOTIDE SEQUENCE [LARGE SCALE GENOMIC DNA]</scope>
    <source>
        <strain evidence="8">IBT 29486</strain>
    </source>
</reference>
<dbReference type="Gene3D" id="3.50.50.60">
    <property type="entry name" value="FAD/NAD(P)-binding domain"/>
    <property type="match status" value="1"/>
</dbReference>
<dbReference type="Pfam" id="PF01494">
    <property type="entry name" value="FAD_binding_3"/>
    <property type="match status" value="1"/>
</dbReference>
<name>A0A1V6RI02_9EURO</name>
<dbReference type="PRINTS" id="PR00420">
    <property type="entry name" value="RNGMNOXGNASE"/>
</dbReference>
<dbReference type="EMBL" id="MDYP01000043">
    <property type="protein sequence ID" value="OQE01246.1"/>
    <property type="molecule type" value="Genomic_DNA"/>
</dbReference>
<keyword evidence="8" id="KW-1185">Reference proteome</keyword>
<keyword evidence="5" id="KW-0503">Monooxygenase</keyword>